<gene>
    <name evidence="1" type="ORF">LCGC14_1620240</name>
</gene>
<reference evidence="1" key="1">
    <citation type="journal article" date="2015" name="Nature">
        <title>Complex archaea that bridge the gap between prokaryotes and eukaryotes.</title>
        <authorList>
            <person name="Spang A."/>
            <person name="Saw J.H."/>
            <person name="Jorgensen S.L."/>
            <person name="Zaremba-Niedzwiedzka K."/>
            <person name="Martijn J."/>
            <person name="Lind A.E."/>
            <person name="van Eijk R."/>
            <person name="Schleper C."/>
            <person name="Guy L."/>
            <person name="Ettema T.J."/>
        </authorList>
    </citation>
    <scope>NUCLEOTIDE SEQUENCE</scope>
</reference>
<dbReference type="AlphaFoldDB" id="A0A0F9L5M8"/>
<name>A0A0F9L5M8_9ZZZZ</name>
<comment type="caution">
    <text evidence="1">The sequence shown here is derived from an EMBL/GenBank/DDBJ whole genome shotgun (WGS) entry which is preliminary data.</text>
</comment>
<evidence type="ECO:0000313" key="1">
    <source>
        <dbReference type="EMBL" id="KKM22940.1"/>
    </source>
</evidence>
<protein>
    <submittedName>
        <fullName evidence="1">Uncharacterized protein</fullName>
    </submittedName>
</protein>
<proteinExistence type="predicted"/>
<dbReference type="EMBL" id="LAZR01013227">
    <property type="protein sequence ID" value="KKM22940.1"/>
    <property type="molecule type" value="Genomic_DNA"/>
</dbReference>
<accession>A0A0F9L5M8</accession>
<organism evidence="1">
    <name type="scientific">marine sediment metagenome</name>
    <dbReference type="NCBI Taxonomy" id="412755"/>
    <lineage>
        <taxon>unclassified sequences</taxon>
        <taxon>metagenomes</taxon>
        <taxon>ecological metagenomes</taxon>
    </lineage>
</organism>
<sequence length="161" mass="19008">MKFEDDENETYDEFWKDIIGPEDNLNFKQIKKELHDYAVLMDNAGKVYDYVSGGRISKVNTYPSELYKAFDDTVTEAVEDAILEHEDYLKQWVNVKVGPNTIFVFCFDEDTPKSERVKFQRTWEKAKKKFPTGVSCLMVPKNIDLTRILEEELNQLGWYKR</sequence>